<evidence type="ECO:0000313" key="3">
    <source>
        <dbReference type="Proteomes" id="UP001287356"/>
    </source>
</evidence>
<gene>
    <name evidence="2" type="ORF">B0T24DRAFT_663276</name>
</gene>
<organism evidence="2 3">
    <name type="scientific">Lasiosphaeria ovina</name>
    <dbReference type="NCBI Taxonomy" id="92902"/>
    <lineage>
        <taxon>Eukaryota</taxon>
        <taxon>Fungi</taxon>
        <taxon>Dikarya</taxon>
        <taxon>Ascomycota</taxon>
        <taxon>Pezizomycotina</taxon>
        <taxon>Sordariomycetes</taxon>
        <taxon>Sordariomycetidae</taxon>
        <taxon>Sordariales</taxon>
        <taxon>Lasiosphaeriaceae</taxon>
        <taxon>Lasiosphaeria</taxon>
    </lineage>
</organism>
<name>A0AAE0NDI1_9PEZI</name>
<proteinExistence type="predicted"/>
<reference evidence="2" key="2">
    <citation type="submission" date="2023-06" db="EMBL/GenBank/DDBJ databases">
        <authorList>
            <consortium name="Lawrence Berkeley National Laboratory"/>
            <person name="Haridas S."/>
            <person name="Hensen N."/>
            <person name="Bonometti L."/>
            <person name="Westerberg I."/>
            <person name="Brannstrom I.O."/>
            <person name="Guillou S."/>
            <person name="Cros-Aarteil S."/>
            <person name="Calhoun S."/>
            <person name="Kuo A."/>
            <person name="Mondo S."/>
            <person name="Pangilinan J."/>
            <person name="Riley R."/>
            <person name="Labutti K."/>
            <person name="Andreopoulos B."/>
            <person name="Lipzen A."/>
            <person name="Chen C."/>
            <person name="Yanf M."/>
            <person name="Daum C."/>
            <person name="Ng V."/>
            <person name="Clum A."/>
            <person name="Steindorff A."/>
            <person name="Ohm R."/>
            <person name="Martin F."/>
            <person name="Silar P."/>
            <person name="Natvig D."/>
            <person name="Lalanne C."/>
            <person name="Gautier V."/>
            <person name="Ament-Velasquez S.L."/>
            <person name="Kruys A."/>
            <person name="Hutchinson M.I."/>
            <person name="Powell A.J."/>
            <person name="Barry K."/>
            <person name="Miller A.N."/>
            <person name="Grigoriev I.V."/>
            <person name="Debuchy R."/>
            <person name="Gladieux P."/>
            <person name="Thoren M.H."/>
            <person name="Johannesson H."/>
        </authorList>
    </citation>
    <scope>NUCLEOTIDE SEQUENCE</scope>
    <source>
        <strain evidence="2">CBS 958.72</strain>
    </source>
</reference>
<dbReference type="EMBL" id="JAULSN010000002">
    <property type="protein sequence ID" value="KAK3379004.1"/>
    <property type="molecule type" value="Genomic_DNA"/>
</dbReference>
<comment type="caution">
    <text evidence="2">The sequence shown here is derived from an EMBL/GenBank/DDBJ whole genome shotgun (WGS) entry which is preliminary data.</text>
</comment>
<sequence length="245" mass="26614">MSDTSDSGSADATRDFDSLDKDMLHRGGAAVESETVPETSHEYDGDLAYHGIDAGKGDIISAVEHAHWSSDSERLNRVRGWRKAPRRIGNIELGLQAGKDCNRVGDDVGDGECPTNYPRGILVSKLGKADKTWEPRPCPMCSLMAAVRPDLARDLRVLEAEDAAECELRAFSSNEAWLHFHDSPHRLSNWVDTVFLGLVPAERGRVSAHPRSGFIGRVGSNDNFGGQVDGTKAEAEGGKGDARQF</sequence>
<feature type="region of interest" description="Disordered" evidence="1">
    <location>
        <begin position="225"/>
        <end position="245"/>
    </location>
</feature>
<keyword evidence="3" id="KW-1185">Reference proteome</keyword>
<evidence type="ECO:0000313" key="2">
    <source>
        <dbReference type="EMBL" id="KAK3379004.1"/>
    </source>
</evidence>
<feature type="compositionally biased region" description="Basic and acidic residues" evidence="1">
    <location>
        <begin position="231"/>
        <end position="245"/>
    </location>
</feature>
<evidence type="ECO:0000256" key="1">
    <source>
        <dbReference type="SAM" id="MobiDB-lite"/>
    </source>
</evidence>
<accession>A0AAE0NDI1</accession>
<dbReference type="Proteomes" id="UP001287356">
    <property type="component" value="Unassembled WGS sequence"/>
</dbReference>
<reference evidence="2" key="1">
    <citation type="journal article" date="2023" name="Mol. Phylogenet. Evol.">
        <title>Genome-scale phylogeny and comparative genomics of the fungal order Sordariales.</title>
        <authorList>
            <person name="Hensen N."/>
            <person name="Bonometti L."/>
            <person name="Westerberg I."/>
            <person name="Brannstrom I.O."/>
            <person name="Guillou S."/>
            <person name="Cros-Aarteil S."/>
            <person name="Calhoun S."/>
            <person name="Haridas S."/>
            <person name="Kuo A."/>
            <person name="Mondo S."/>
            <person name="Pangilinan J."/>
            <person name="Riley R."/>
            <person name="LaButti K."/>
            <person name="Andreopoulos B."/>
            <person name="Lipzen A."/>
            <person name="Chen C."/>
            <person name="Yan M."/>
            <person name="Daum C."/>
            <person name="Ng V."/>
            <person name="Clum A."/>
            <person name="Steindorff A."/>
            <person name="Ohm R.A."/>
            <person name="Martin F."/>
            <person name="Silar P."/>
            <person name="Natvig D.O."/>
            <person name="Lalanne C."/>
            <person name="Gautier V."/>
            <person name="Ament-Velasquez S.L."/>
            <person name="Kruys A."/>
            <person name="Hutchinson M.I."/>
            <person name="Powell A.J."/>
            <person name="Barry K."/>
            <person name="Miller A.N."/>
            <person name="Grigoriev I.V."/>
            <person name="Debuchy R."/>
            <person name="Gladieux P."/>
            <person name="Hiltunen Thoren M."/>
            <person name="Johannesson H."/>
        </authorList>
    </citation>
    <scope>NUCLEOTIDE SEQUENCE</scope>
    <source>
        <strain evidence="2">CBS 958.72</strain>
    </source>
</reference>
<protein>
    <submittedName>
        <fullName evidence="2">Uncharacterized protein</fullName>
    </submittedName>
</protein>
<dbReference type="AlphaFoldDB" id="A0AAE0NDI1"/>